<keyword evidence="11 15" id="KW-0472">Membrane</keyword>
<name>A0A2J7RLI3_9NEOP</name>
<dbReference type="Pfam" id="PF00884">
    <property type="entry name" value="Sulfatase"/>
    <property type="match status" value="1"/>
</dbReference>
<accession>A0A2J7RLI3</accession>
<evidence type="ECO:0000256" key="2">
    <source>
        <dbReference type="ARBA" id="ARBA00004141"/>
    </source>
</evidence>
<feature type="transmembrane region" description="Helical" evidence="15">
    <location>
        <begin position="127"/>
        <end position="152"/>
    </location>
</feature>
<dbReference type="GO" id="GO:0016020">
    <property type="term" value="C:membrane"/>
    <property type="evidence" value="ECO:0007669"/>
    <property type="project" value="UniProtKB-SubCell"/>
</dbReference>
<evidence type="ECO:0000256" key="10">
    <source>
        <dbReference type="ARBA" id="ARBA00023065"/>
    </source>
</evidence>
<dbReference type="Gene3D" id="3.30.1120.10">
    <property type="match status" value="1"/>
</dbReference>
<dbReference type="SUPFAM" id="SSF53649">
    <property type="entry name" value="Alkaline phosphatase-like"/>
    <property type="match status" value="1"/>
</dbReference>
<keyword evidence="5 14" id="KW-0812">Transmembrane</keyword>
<evidence type="ECO:0000259" key="16">
    <source>
        <dbReference type="Pfam" id="PF00884"/>
    </source>
</evidence>
<dbReference type="PANTHER" id="PTHR10342">
    <property type="entry name" value="ARYLSULFATASE"/>
    <property type="match status" value="1"/>
</dbReference>
<evidence type="ECO:0000256" key="5">
    <source>
        <dbReference type="ARBA" id="ARBA00022692"/>
    </source>
</evidence>
<dbReference type="GO" id="GO:0008484">
    <property type="term" value="F:sulfuric ester hydrolase activity"/>
    <property type="evidence" value="ECO:0007669"/>
    <property type="project" value="InterPro"/>
</dbReference>
<keyword evidence="12" id="KW-0325">Glycoprotein</keyword>
<dbReference type="AlphaFoldDB" id="A0A2J7RLI3"/>
<keyword evidence="19" id="KW-1185">Reference proteome</keyword>
<evidence type="ECO:0000256" key="9">
    <source>
        <dbReference type="ARBA" id="ARBA00022989"/>
    </source>
</evidence>
<dbReference type="InterPro" id="IPR017850">
    <property type="entry name" value="Alkaline_phosphatase_core_sf"/>
</dbReference>
<proteinExistence type="inferred from homology"/>
<evidence type="ECO:0000256" key="7">
    <source>
        <dbReference type="ARBA" id="ARBA00022801"/>
    </source>
</evidence>
<dbReference type="Gene3D" id="3.40.720.10">
    <property type="entry name" value="Alkaline Phosphatase, subunit A"/>
    <property type="match status" value="1"/>
</dbReference>
<evidence type="ECO:0008006" key="20">
    <source>
        <dbReference type="Google" id="ProtNLM"/>
    </source>
</evidence>
<evidence type="ECO:0000256" key="4">
    <source>
        <dbReference type="ARBA" id="ARBA00022448"/>
    </source>
</evidence>
<comment type="similarity">
    <text evidence="3">Belongs to the sulfatase family.</text>
</comment>
<feature type="domain" description="Potassium channel" evidence="17">
    <location>
        <begin position="189"/>
        <end position="260"/>
    </location>
</feature>
<keyword evidence="9 15" id="KW-1133">Transmembrane helix</keyword>
<dbReference type="PRINTS" id="PR01333">
    <property type="entry name" value="2POREKCHANEL"/>
</dbReference>
<evidence type="ECO:0000256" key="15">
    <source>
        <dbReference type="SAM" id="Phobius"/>
    </source>
</evidence>
<comment type="caution">
    <text evidence="18">The sequence shown here is derived from an EMBL/GenBank/DDBJ whole genome shotgun (WGS) entry which is preliminary data.</text>
</comment>
<keyword evidence="6" id="KW-0479">Metal-binding</keyword>
<feature type="transmembrane region" description="Helical" evidence="15">
    <location>
        <begin position="210"/>
        <end position="229"/>
    </location>
</feature>
<keyword evidence="13 14" id="KW-0407">Ion channel</keyword>
<dbReference type="Proteomes" id="UP000235965">
    <property type="component" value="Unassembled WGS sequence"/>
</dbReference>
<evidence type="ECO:0000256" key="8">
    <source>
        <dbReference type="ARBA" id="ARBA00022837"/>
    </source>
</evidence>
<feature type="transmembrane region" description="Helical" evidence="15">
    <location>
        <begin position="236"/>
        <end position="255"/>
    </location>
</feature>
<reference evidence="18 19" key="1">
    <citation type="submission" date="2017-12" db="EMBL/GenBank/DDBJ databases">
        <title>Hemimetabolous genomes reveal molecular basis of termite eusociality.</title>
        <authorList>
            <person name="Harrison M.C."/>
            <person name="Jongepier E."/>
            <person name="Robertson H.M."/>
            <person name="Arning N."/>
            <person name="Bitard-Feildel T."/>
            <person name="Chao H."/>
            <person name="Childers C.P."/>
            <person name="Dinh H."/>
            <person name="Doddapaneni H."/>
            <person name="Dugan S."/>
            <person name="Gowin J."/>
            <person name="Greiner C."/>
            <person name="Han Y."/>
            <person name="Hu H."/>
            <person name="Hughes D.S.T."/>
            <person name="Huylmans A.-K."/>
            <person name="Kemena C."/>
            <person name="Kremer L.P.M."/>
            <person name="Lee S.L."/>
            <person name="Lopez-Ezquerra A."/>
            <person name="Mallet L."/>
            <person name="Monroy-Kuhn J.M."/>
            <person name="Moser A."/>
            <person name="Murali S.C."/>
            <person name="Muzny D.M."/>
            <person name="Otani S."/>
            <person name="Piulachs M.-D."/>
            <person name="Poelchau M."/>
            <person name="Qu J."/>
            <person name="Schaub F."/>
            <person name="Wada-Katsumata A."/>
            <person name="Worley K.C."/>
            <person name="Xie Q."/>
            <person name="Ylla G."/>
            <person name="Poulsen M."/>
            <person name="Gibbs R.A."/>
            <person name="Schal C."/>
            <person name="Richards S."/>
            <person name="Belles X."/>
            <person name="Korb J."/>
            <person name="Bornberg-Bauer E."/>
        </authorList>
    </citation>
    <scope>NUCLEOTIDE SEQUENCE [LARGE SCALE GENOMIC DNA]</scope>
    <source>
        <tissue evidence="18">Whole body</tissue>
    </source>
</reference>
<comment type="similarity">
    <text evidence="14">Belongs to the two pore domain potassium channel (TC 1.A.1.8) family.</text>
</comment>
<dbReference type="PROSITE" id="PS00523">
    <property type="entry name" value="SULFATASE_1"/>
    <property type="match status" value="1"/>
</dbReference>
<feature type="domain" description="Potassium channel" evidence="17">
    <location>
        <begin position="92"/>
        <end position="148"/>
    </location>
</feature>
<dbReference type="Pfam" id="PF07885">
    <property type="entry name" value="Ion_trans_2"/>
    <property type="match status" value="2"/>
</dbReference>
<keyword evidence="8" id="KW-0106">Calcium</keyword>
<dbReference type="GO" id="GO:0046872">
    <property type="term" value="F:metal ion binding"/>
    <property type="evidence" value="ECO:0007669"/>
    <property type="project" value="UniProtKB-KW"/>
</dbReference>
<evidence type="ECO:0000256" key="14">
    <source>
        <dbReference type="RuleBase" id="RU003857"/>
    </source>
</evidence>
<dbReference type="OrthoDB" id="297496at2759"/>
<evidence type="ECO:0000256" key="6">
    <source>
        <dbReference type="ARBA" id="ARBA00022723"/>
    </source>
</evidence>
<organism evidence="18 19">
    <name type="scientific">Cryptotermes secundus</name>
    <dbReference type="NCBI Taxonomy" id="105785"/>
    <lineage>
        <taxon>Eukaryota</taxon>
        <taxon>Metazoa</taxon>
        <taxon>Ecdysozoa</taxon>
        <taxon>Arthropoda</taxon>
        <taxon>Hexapoda</taxon>
        <taxon>Insecta</taxon>
        <taxon>Pterygota</taxon>
        <taxon>Neoptera</taxon>
        <taxon>Polyneoptera</taxon>
        <taxon>Dictyoptera</taxon>
        <taxon>Blattodea</taxon>
        <taxon>Blattoidea</taxon>
        <taxon>Termitoidae</taxon>
        <taxon>Kalotermitidae</taxon>
        <taxon>Cryptotermitinae</taxon>
        <taxon>Cryptotermes</taxon>
    </lineage>
</organism>
<evidence type="ECO:0000259" key="17">
    <source>
        <dbReference type="Pfam" id="PF07885"/>
    </source>
</evidence>
<evidence type="ECO:0000256" key="12">
    <source>
        <dbReference type="ARBA" id="ARBA00023180"/>
    </source>
</evidence>
<comment type="subcellular location">
    <subcellularLocation>
        <location evidence="2">Membrane</location>
        <topology evidence="2">Multi-pass membrane protein</topology>
    </subcellularLocation>
</comment>
<dbReference type="GO" id="GO:0005267">
    <property type="term" value="F:potassium channel activity"/>
    <property type="evidence" value="ECO:0007669"/>
    <property type="project" value="InterPro"/>
</dbReference>
<feature type="domain" description="Sulfatase N-terminal" evidence="16">
    <location>
        <begin position="371"/>
        <end position="684"/>
    </location>
</feature>
<dbReference type="CDD" id="cd16029">
    <property type="entry name" value="4-S"/>
    <property type="match status" value="1"/>
</dbReference>
<dbReference type="InterPro" id="IPR047115">
    <property type="entry name" value="ARSB"/>
</dbReference>
<dbReference type="PANTHER" id="PTHR10342:SF273">
    <property type="entry name" value="RE14504P"/>
    <property type="match status" value="1"/>
</dbReference>
<dbReference type="InterPro" id="IPR013099">
    <property type="entry name" value="K_chnl_dom"/>
</dbReference>
<keyword evidence="7" id="KW-0378">Hydrolase</keyword>
<gene>
    <name evidence="18" type="ORF">B7P43_G03438</name>
</gene>
<protein>
    <recommendedName>
        <fullName evidence="20">Arylsulfatase B</fullName>
    </recommendedName>
</protein>
<dbReference type="InterPro" id="IPR024607">
    <property type="entry name" value="Sulfatase_CS"/>
</dbReference>
<evidence type="ECO:0000313" key="19">
    <source>
        <dbReference type="Proteomes" id="UP000235965"/>
    </source>
</evidence>
<dbReference type="FunCoup" id="A0A2J7RLI3">
    <property type="interactions" value="64"/>
</dbReference>
<evidence type="ECO:0000256" key="1">
    <source>
        <dbReference type="ARBA" id="ARBA00001913"/>
    </source>
</evidence>
<evidence type="ECO:0000256" key="13">
    <source>
        <dbReference type="ARBA" id="ARBA00023303"/>
    </source>
</evidence>
<dbReference type="InParanoid" id="A0A2J7RLI3"/>
<dbReference type="EMBL" id="NEVH01002684">
    <property type="protein sequence ID" value="PNF41697.1"/>
    <property type="molecule type" value="Genomic_DNA"/>
</dbReference>
<keyword evidence="10 14" id="KW-0406">Ion transport</keyword>
<evidence type="ECO:0000256" key="11">
    <source>
        <dbReference type="ARBA" id="ARBA00023136"/>
    </source>
</evidence>
<evidence type="ECO:0000313" key="18">
    <source>
        <dbReference type="EMBL" id="PNF41697.1"/>
    </source>
</evidence>
<dbReference type="InterPro" id="IPR000917">
    <property type="entry name" value="Sulfatase_N"/>
</dbReference>
<feature type="transmembrane region" description="Helical" evidence="15">
    <location>
        <begin position="96"/>
        <end position="115"/>
    </location>
</feature>
<evidence type="ECO:0000256" key="3">
    <source>
        <dbReference type="ARBA" id="ARBA00008779"/>
    </source>
</evidence>
<dbReference type="STRING" id="105785.A0A2J7RLI3"/>
<sequence>MFATQVFNELESPAEVSLLQELQTSVLKERRFLIHTIVNHTINSGHDHSEQFHNLTSFVSHKLGEYEEVVQEAVRGGVTLPLNPNTPVPMPARWNFLQAVFFASTVLTTIGYGNIVPATFGGRAFCILFALVGIPLTLSVIASMGHIFATAVSSLHARMRKHLPPAPAVFLSVNTAARRSLTAAAAVVFLFLYLAAGAGLFMLWEEDWSFFEGFYFCFVTMTTIGFGDLVPKKPKYMLLCTLYILVGLALTSTIIELVRRQYAQSWRRLQALSGPLADTLRRLGESAGGGIDVTALQKMLTIVSVPRRVQGANCIFNWSLKKVEYTAAKAAESTAPLVLRLQRQIEIVDGLLCIGLDYVEWNIPAVKLPPSQGWNDVGFHGSDQVPTPNIDALAYSGVILNNYYVLPVCTPSRSALMTGRHPVHTGMQHEVIFANEPWGLPLEEKLLPQYLQELGYVNRMVGKWHLGHFRANYTPLYRGFDSHYGYWGGHQDYYDHTAQDSLRYWGYDMRRDMNVHWASYGRYTTDLFSEEAVRTILQHDEARPLFLYLAHLATHSANPYRPLQAPADVVNKFSYIADEQRRIFAGMLSKLDQCIGDVVAALELRGMLNNSIIIFSTDNGGPAAGFNLNAASNWPLRGVKDTLWEGGVRGVGLVWSPLIRSAPRVATHLMHIQDWLPSLLHAVNATVPSHLDGQDVWTNILTGSPPPYDELLLNIDNQRDIAALRKGDWKLVKGRTWDGQWDGWYGPSGRKPGYRYNVTLVYNSVAGKALVSTGAPLPLNPEDALRTRAAANVSCGSHNANSSCAGPNSVCLFNLMQDPCELDNLSNKYPLRVAALQRLLDRYNATVVPPLNKEADPRSNPKYWNYTWTNWMDQI</sequence>
<dbReference type="Gene3D" id="1.10.287.70">
    <property type="match status" value="1"/>
</dbReference>
<comment type="cofactor">
    <cofactor evidence="1">
        <name>Ca(2+)</name>
        <dbReference type="ChEBI" id="CHEBI:29108"/>
    </cofactor>
</comment>
<dbReference type="SUPFAM" id="SSF81324">
    <property type="entry name" value="Voltage-gated potassium channels"/>
    <property type="match status" value="2"/>
</dbReference>
<dbReference type="InterPro" id="IPR003280">
    <property type="entry name" value="2pore_dom_K_chnl"/>
</dbReference>
<keyword evidence="4 14" id="KW-0813">Transport</keyword>
<feature type="transmembrane region" description="Helical" evidence="15">
    <location>
        <begin position="181"/>
        <end position="204"/>
    </location>
</feature>